<feature type="region of interest" description="Disordered" evidence="5">
    <location>
        <begin position="416"/>
        <end position="502"/>
    </location>
</feature>
<evidence type="ECO:0000256" key="4">
    <source>
        <dbReference type="ARBA" id="ARBA00014234"/>
    </source>
</evidence>
<dbReference type="GO" id="GO:0030687">
    <property type="term" value="C:preribosome, large subunit precursor"/>
    <property type="evidence" value="ECO:0007669"/>
    <property type="project" value="TreeGrafter"/>
</dbReference>
<dbReference type="InterPro" id="IPR036322">
    <property type="entry name" value="WD40_repeat_dom_sf"/>
</dbReference>
<dbReference type="EMBL" id="CP144533">
    <property type="protein sequence ID" value="WWC60960.1"/>
    <property type="molecule type" value="Genomic_DNA"/>
</dbReference>
<dbReference type="Gene3D" id="2.130.10.10">
    <property type="entry name" value="YVTN repeat-like/Quinoprotein amine dehydrogenase"/>
    <property type="match status" value="1"/>
</dbReference>
<evidence type="ECO:0000313" key="7">
    <source>
        <dbReference type="EMBL" id="WWC60960.1"/>
    </source>
</evidence>
<organism evidence="6">
    <name type="scientific">Kwoniella dejecticola CBS 10117</name>
    <dbReference type="NCBI Taxonomy" id="1296121"/>
    <lineage>
        <taxon>Eukaryota</taxon>
        <taxon>Fungi</taxon>
        <taxon>Dikarya</taxon>
        <taxon>Basidiomycota</taxon>
        <taxon>Agaricomycotina</taxon>
        <taxon>Tremellomycetes</taxon>
        <taxon>Tremellales</taxon>
        <taxon>Cryptococcaceae</taxon>
        <taxon>Kwoniella</taxon>
    </lineage>
</organism>
<evidence type="ECO:0000313" key="8">
    <source>
        <dbReference type="Proteomes" id="UP000078595"/>
    </source>
</evidence>
<feature type="compositionally biased region" description="Acidic residues" evidence="5">
    <location>
        <begin position="440"/>
        <end position="453"/>
    </location>
</feature>
<feature type="region of interest" description="Disordered" evidence="5">
    <location>
        <begin position="143"/>
        <end position="174"/>
    </location>
</feature>
<comment type="function">
    <text evidence="1">Involved in the biogenesis of the 60S ribosomal subunit.</text>
</comment>
<protein>
    <recommendedName>
        <fullName evidence="4">Ribosome biogenesis protein NSA1</fullName>
    </recommendedName>
</protein>
<dbReference type="PANTHER" id="PTHR16038">
    <property type="entry name" value="NOP SEVEN ASSOCIATED PROTEIN 1"/>
    <property type="match status" value="1"/>
</dbReference>
<reference evidence="7" key="2">
    <citation type="submission" date="2013-07" db="EMBL/GenBank/DDBJ databases">
        <authorList>
            <consortium name="The Broad Institute Genome Sequencing Platform"/>
            <person name="Cuomo C."/>
            <person name="Litvintseva A."/>
            <person name="Chen Y."/>
            <person name="Heitman J."/>
            <person name="Sun S."/>
            <person name="Springer D."/>
            <person name="Dromer F."/>
            <person name="Young S.K."/>
            <person name="Zeng Q."/>
            <person name="Gargeya S."/>
            <person name="Fitzgerald M."/>
            <person name="Abouelleil A."/>
            <person name="Alvarado L."/>
            <person name="Berlin A.M."/>
            <person name="Chapman S.B."/>
            <person name="Dewar J."/>
            <person name="Goldberg J."/>
            <person name="Griggs A."/>
            <person name="Gujja S."/>
            <person name="Hansen M."/>
            <person name="Howarth C."/>
            <person name="Imamovic A."/>
            <person name="Larimer J."/>
            <person name="McCowan C."/>
            <person name="Murphy C."/>
            <person name="Pearson M."/>
            <person name="Priest M."/>
            <person name="Roberts A."/>
            <person name="Saif S."/>
            <person name="Shea T."/>
            <person name="Sykes S."/>
            <person name="Wortman J."/>
            <person name="Nusbaum C."/>
            <person name="Birren B."/>
        </authorList>
    </citation>
    <scope>NUCLEOTIDE SEQUENCE</scope>
    <source>
        <strain evidence="7">CBS 10117</strain>
    </source>
</reference>
<dbReference type="AlphaFoldDB" id="A0A1A6A713"/>
<feature type="compositionally biased region" description="Basic and acidic residues" evidence="5">
    <location>
        <begin position="458"/>
        <end position="468"/>
    </location>
</feature>
<dbReference type="InterPro" id="IPR037379">
    <property type="entry name" value="WDR74/Nsa1"/>
</dbReference>
<dbReference type="GeneID" id="28967259"/>
<dbReference type="GO" id="GO:0042273">
    <property type="term" value="P:ribosomal large subunit biogenesis"/>
    <property type="evidence" value="ECO:0007669"/>
    <property type="project" value="InterPro"/>
</dbReference>
<keyword evidence="8" id="KW-1185">Reference proteome</keyword>
<sequence length="502" mass="54210">MVQTLNFLLPSLYPNTLIDLSFPAPPLGLVPSIPEPIVQHLPIKYGKHQPVGRAKCMISNPPGPEDEQDQVIVADDKFQVSTIRLNPIRNSSEPENPETEETIVPPTVIKQDVIKARSKDLWAGLVGVQGGAVSALTSGQLTYHTTPSTSSSDGASDSSPSSSSSSRSIPSPIQCMTSTPLLPSSFVTAGKEVDVSIWDIERTFGSSSSEGVSKTWDNGKRKKNVLEVGQIWQAKNVPQNNLSLRQPINHLCLTYINGSPHHLVSGTKAGTIRRFDTRQRKPLSDWKVAREGGVGCIASGVGHELFFSDQSNLLASLDLRTGKILYTYSAMTATPSHLLPIPILGESVEKGGRRVGLGSISSDATFRIHTSTNPPPAQEEGSMKVKGNGNGVEGKKGEILRVVGGVGVGQGLYRGVGQRNIVPPRPLKTKTDADQGGAGENEEEEEEVDEEELWQGMDEVKDQGKLPESEDDEEYSSDSDMGEEDRVVIRSKPKKKAKKIQP</sequence>
<dbReference type="PANTHER" id="PTHR16038:SF4">
    <property type="entry name" value="WD REPEAT-CONTAINING PROTEIN 74"/>
    <property type="match status" value="1"/>
</dbReference>
<evidence type="ECO:0000313" key="6">
    <source>
        <dbReference type="EMBL" id="OBR85846.1"/>
    </source>
</evidence>
<dbReference type="InterPro" id="IPR015943">
    <property type="entry name" value="WD40/YVTN_repeat-like_dom_sf"/>
</dbReference>
<evidence type="ECO:0000256" key="2">
    <source>
        <dbReference type="ARBA" id="ARBA00007861"/>
    </source>
</evidence>
<comment type="subunit">
    <text evidence="3">Component of the pre-66S ribosomal particle.</text>
</comment>
<evidence type="ECO:0000256" key="1">
    <source>
        <dbReference type="ARBA" id="ARBA00002889"/>
    </source>
</evidence>
<dbReference type="STRING" id="1296121.A0A1A6A713"/>
<reference evidence="7" key="3">
    <citation type="submission" date="2024-02" db="EMBL/GenBank/DDBJ databases">
        <title>Comparative genomics of Cryptococcus and Kwoniella reveals pathogenesis evolution and contrasting modes of karyotype evolution via chromosome fusion or intercentromeric recombination.</title>
        <authorList>
            <person name="Coelho M.A."/>
            <person name="David-Palma M."/>
            <person name="Shea T."/>
            <person name="Bowers K."/>
            <person name="McGinley-Smith S."/>
            <person name="Mohammad A.W."/>
            <person name="Gnirke A."/>
            <person name="Yurkov A.M."/>
            <person name="Nowrousian M."/>
            <person name="Sun S."/>
            <person name="Cuomo C.A."/>
            <person name="Heitman J."/>
        </authorList>
    </citation>
    <scope>NUCLEOTIDE SEQUENCE</scope>
    <source>
        <strain evidence="7">CBS 10117</strain>
    </source>
</reference>
<dbReference type="RefSeq" id="XP_018263688.1">
    <property type="nucleotide sequence ID" value="XM_018406880.1"/>
</dbReference>
<feature type="compositionally biased region" description="Low complexity" evidence="5">
    <location>
        <begin position="147"/>
        <end position="172"/>
    </location>
</feature>
<dbReference type="EMBL" id="KI894030">
    <property type="protein sequence ID" value="OBR85846.1"/>
    <property type="molecule type" value="Genomic_DNA"/>
</dbReference>
<accession>A0A1A6A713</accession>
<evidence type="ECO:0000256" key="3">
    <source>
        <dbReference type="ARBA" id="ARBA00011187"/>
    </source>
</evidence>
<evidence type="ECO:0000256" key="5">
    <source>
        <dbReference type="SAM" id="MobiDB-lite"/>
    </source>
</evidence>
<gene>
    <name evidence="6" type="ORF">I303_03560</name>
    <name evidence="7" type="ORF">I303_103537</name>
</gene>
<dbReference type="VEuPathDB" id="FungiDB:I303_03560"/>
<proteinExistence type="inferred from homology"/>
<name>A0A1A6A713_9TREE</name>
<feature type="region of interest" description="Disordered" evidence="5">
    <location>
        <begin position="368"/>
        <end position="390"/>
    </location>
</feature>
<dbReference type="Proteomes" id="UP000078595">
    <property type="component" value="Chromosome 4"/>
</dbReference>
<dbReference type="KEGG" id="kdj:28967259"/>
<dbReference type="OrthoDB" id="18388at2759"/>
<comment type="similarity">
    <text evidence="2">Belongs to the NSA1 family.</text>
</comment>
<dbReference type="GO" id="GO:0005730">
    <property type="term" value="C:nucleolus"/>
    <property type="evidence" value="ECO:0007669"/>
    <property type="project" value="InterPro"/>
</dbReference>
<reference evidence="6" key="1">
    <citation type="submission" date="2013-07" db="EMBL/GenBank/DDBJ databases">
        <title>The Genome Sequence of Cryptococcus dejecticola CBS10117.</title>
        <authorList>
            <consortium name="The Broad Institute Genome Sequencing Platform"/>
            <person name="Cuomo C."/>
            <person name="Litvintseva A."/>
            <person name="Chen Y."/>
            <person name="Heitman J."/>
            <person name="Sun S."/>
            <person name="Springer D."/>
            <person name="Dromer F."/>
            <person name="Young S.K."/>
            <person name="Zeng Q."/>
            <person name="Gargeya S."/>
            <person name="Fitzgerald M."/>
            <person name="Abouelleil A."/>
            <person name="Alvarado L."/>
            <person name="Berlin A.M."/>
            <person name="Chapman S.B."/>
            <person name="Dewar J."/>
            <person name="Goldberg J."/>
            <person name="Griggs A."/>
            <person name="Gujja S."/>
            <person name="Hansen M."/>
            <person name="Howarth C."/>
            <person name="Imamovic A."/>
            <person name="Larimer J."/>
            <person name="McCowan C."/>
            <person name="Murphy C."/>
            <person name="Pearson M."/>
            <person name="Priest M."/>
            <person name="Roberts A."/>
            <person name="Saif S."/>
            <person name="Shea T."/>
            <person name="Sykes S."/>
            <person name="Wortman J."/>
            <person name="Nusbaum C."/>
            <person name="Birren B."/>
        </authorList>
    </citation>
    <scope>NUCLEOTIDE SEQUENCE [LARGE SCALE GENOMIC DNA]</scope>
    <source>
        <strain evidence="6">CBS 10117</strain>
    </source>
</reference>
<feature type="compositionally biased region" description="Acidic residues" evidence="5">
    <location>
        <begin position="469"/>
        <end position="483"/>
    </location>
</feature>
<dbReference type="SUPFAM" id="SSF50978">
    <property type="entry name" value="WD40 repeat-like"/>
    <property type="match status" value="1"/>
</dbReference>
<feature type="compositionally biased region" description="Basic residues" evidence="5">
    <location>
        <begin position="489"/>
        <end position="502"/>
    </location>
</feature>